<sequence>MLKTWLLVAVAIATFSRTANGIPITATNINTSSEYDLQILRYAKSAEIHNLMDESVDPCDNFYAFACGTWNRINPANSFETITTGFFETIQKALNRKIADVLADDEEGEAYTDIDKKVKNFYESCMNLSALKAVYQDKLKSIVAEFGSMPALEGDDWQEEEFDWLQVIAQIAYKYDISIILGYDIMADFADNSMNRIYVGQVELPLESRSMYLDERNAIYRHQYRENIATNLRTFLGIEPSVARQVAQEILDFEIGLARGLVDEKQGLQLDELTILTTIDELQEKYYPALDIKRLIRISLGALPTDEIYEVIEEYQANLVELLQTTPKRNVANYIFYTLLENFMLKIPKNKAELKNKCIANTKKYFAKNLDNMVYRIYNTNDTEKGVEFMWREIQKTFETMLLSDRMNWIKRETRNYAVEKLYAMRIEINSYEKTNFSDEFGQLIVNKHDFVENLKSAMMLSAKNSRKKLHQPPAPLDAGELLSFTPANILIENRIKVPVSVLQPFYVWSDTYPNALKYGTLGSLISHELIHGFDDTGRNFDKFGNSRNWWDDKSTEAFKNRTNCFVNQYRNYMYHGHLLPEMASQSENIADNSGVRLAYAAYLRWYENAMRSRHNMISETLPRLPYNGKQLFFISYAQIWCSDIHPAMRNLQTSTDNHVPGKFRVIGPLSNFPEFSKEFNCPLGSNMNPASKCIIY</sequence>
<dbReference type="PROSITE" id="PS51885">
    <property type="entry name" value="NEPRILYSIN"/>
    <property type="match status" value="1"/>
</dbReference>
<evidence type="ECO:0000256" key="3">
    <source>
        <dbReference type="ARBA" id="ARBA00007357"/>
    </source>
</evidence>
<dbReference type="GO" id="GO:0005886">
    <property type="term" value="C:plasma membrane"/>
    <property type="evidence" value="ECO:0007669"/>
    <property type="project" value="UniProtKB-SubCell"/>
</dbReference>
<organism evidence="11">
    <name type="scientific">Musca domestica</name>
    <name type="common">House fly</name>
    <dbReference type="NCBI Taxonomy" id="7370"/>
    <lineage>
        <taxon>Eukaryota</taxon>
        <taxon>Metazoa</taxon>
        <taxon>Ecdysozoa</taxon>
        <taxon>Arthropoda</taxon>
        <taxon>Hexapoda</taxon>
        <taxon>Insecta</taxon>
        <taxon>Pterygota</taxon>
        <taxon>Neoptera</taxon>
        <taxon>Endopterygota</taxon>
        <taxon>Diptera</taxon>
        <taxon>Brachycera</taxon>
        <taxon>Muscomorpha</taxon>
        <taxon>Muscoidea</taxon>
        <taxon>Muscidae</taxon>
        <taxon>Musca</taxon>
    </lineage>
</organism>
<dbReference type="InterPro" id="IPR042089">
    <property type="entry name" value="Peptidase_M13_dom_2"/>
</dbReference>
<dbReference type="AlphaFoldDB" id="A0A1I8M5N8"/>
<dbReference type="EnsemblMetazoa" id="MDOA001498-RA">
    <property type="protein sequence ID" value="MDOA001498-PA"/>
    <property type="gene ID" value="MDOA001498"/>
</dbReference>
<proteinExistence type="inferred from homology"/>
<dbReference type="Pfam" id="PF05649">
    <property type="entry name" value="Peptidase_M13_N"/>
    <property type="match status" value="1"/>
</dbReference>
<keyword evidence="5" id="KW-0479">Metal-binding</keyword>
<dbReference type="VEuPathDB" id="VectorBase:MDOA001498"/>
<feature type="domain" description="Peptidase M13 N-terminal" evidence="10">
    <location>
        <begin position="58"/>
        <end position="430"/>
    </location>
</feature>
<evidence type="ECO:0000256" key="5">
    <source>
        <dbReference type="ARBA" id="ARBA00022723"/>
    </source>
</evidence>
<dbReference type="VEuPathDB" id="VectorBase:MDOMA2_015290"/>
<evidence type="ECO:0008006" key="12">
    <source>
        <dbReference type="Google" id="ProtNLM"/>
    </source>
</evidence>
<evidence type="ECO:0000256" key="7">
    <source>
        <dbReference type="ARBA" id="ARBA00022833"/>
    </source>
</evidence>
<reference evidence="11" key="1">
    <citation type="submission" date="2020-05" db="UniProtKB">
        <authorList>
            <consortium name="EnsemblMetazoa"/>
        </authorList>
    </citation>
    <scope>IDENTIFICATION</scope>
    <source>
        <strain evidence="11">Aabys</strain>
    </source>
</reference>
<evidence type="ECO:0000256" key="4">
    <source>
        <dbReference type="ARBA" id="ARBA00022670"/>
    </source>
</evidence>
<keyword evidence="7" id="KW-0862">Zinc</keyword>
<keyword evidence="8" id="KW-0482">Metalloprotease</keyword>
<dbReference type="GO" id="GO:0004222">
    <property type="term" value="F:metalloendopeptidase activity"/>
    <property type="evidence" value="ECO:0007669"/>
    <property type="project" value="InterPro"/>
</dbReference>
<evidence type="ECO:0000259" key="10">
    <source>
        <dbReference type="Pfam" id="PF05649"/>
    </source>
</evidence>
<evidence type="ECO:0000256" key="6">
    <source>
        <dbReference type="ARBA" id="ARBA00022801"/>
    </source>
</evidence>
<comment type="subcellular location">
    <subcellularLocation>
        <location evidence="2">Cell membrane</location>
        <topology evidence="2">Single-pass type II membrane protein</topology>
    </subcellularLocation>
</comment>
<evidence type="ECO:0000256" key="2">
    <source>
        <dbReference type="ARBA" id="ARBA00004401"/>
    </source>
</evidence>
<evidence type="ECO:0000256" key="8">
    <source>
        <dbReference type="ARBA" id="ARBA00023049"/>
    </source>
</evidence>
<dbReference type="InterPro" id="IPR000718">
    <property type="entry name" value="Peptidase_M13"/>
</dbReference>
<comment type="cofactor">
    <cofactor evidence="1">
        <name>Zn(2+)</name>
        <dbReference type="ChEBI" id="CHEBI:29105"/>
    </cofactor>
</comment>
<dbReference type="GO" id="GO:0046872">
    <property type="term" value="F:metal ion binding"/>
    <property type="evidence" value="ECO:0007669"/>
    <property type="project" value="UniProtKB-KW"/>
</dbReference>
<dbReference type="InterPro" id="IPR018497">
    <property type="entry name" value="Peptidase_M13_C"/>
</dbReference>
<evidence type="ECO:0000256" key="1">
    <source>
        <dbReference type="ARBA" id="ARBA00001947"/>
    </source>
</evidence>
<dbReference type="InterPro" id="IPR008753">
    <property type="entry name" value="Peptidase_M13_N"/>
</dbReference>
<dbReference type="eggNOG" id="KOG3624">
    <property type="taxonomic scope" value="Eukaryota"/>
</dbReference>
<dbReference type="PRINTS" id="PR00786">
    <property type="entry name" value="NEPRILYSIN"/>
</dbReference>
<dbReference type="SUPFAM" id="SSF55486">
    <property type="entry name" value="Metalloproteases ('zincins'), catalytic domain"/>
    <property type="match status" value="1"/>
</dbReference>
<dbReference type="GO" id="GO:0016485">
    <property type="term" value="P:protein processing"/>
    <property type="evidence" value="ECO:0007669"/>
    <property type="project" value="TreeGrafter"/>
</dbReference>
<evidence type="ECO:0000313" key="11">
    <source>
        <dbReference type="EnsemblMetazoa" id="MDOA001498-PA"/>
    </source>
</evidence>
<dbReference type="InterPro" id="IPR024079">
    <property type="entry name" value="MetalloPept_cat_dom_sf"/>
</dbReference>
<keyword evidence="4" id="KW-0645">Protease</keyword>
<dbReference type="PANTHER" id="PTHR11733">
    <property type="entry name" value="ZINC METALLOPROTEASE FAMILY M13 NEPRILYSIN-RELATED"/>
    <property type="match status" value="1"/>
</dbReference>
<name>A0A1I8M5N8_MUSDO</name>
<protein>
    <recommendedName>
        <fullName evidence="12">Peptidase family M13</fullName>
    </recommendedName>
</protein>
<dbReference type="Pfam" id="PF01431">
    <property type="entry name" value="Peptidase_M13"/>
    <property type="match status" value="1"/>
</dbReference>
<evidence type="ECO:0000259" key="9">
    <source>
        <dbReference type="Pfam" id="PF01431"/>
    </source>
</evidence>
<accession>A0A1I8M5N8</accession>
<comment type="similarity">
    <text evidence="3">Belongs to the peptidase M13 family.</text>
</comment>
<dbReference type="PANTHER" id="PTHR11733:SF238">
    <property type="entry name" value="FI07649P-RELATED"/>
    <property type="match status" value="1"/>
</dbReference>
<keyword evidence="6" id="KW-0378">Hydrolase</keyword>
<dbReference type="CDD" id="cd08662">
    <property type="entry name" value="M13"/>
    <property type="match status" value="1"/>
</dbReference>
<dbReference type="Gene3D" id="3.40.390.10">
    <property type="entry name" value="Collagenase (Catalytic Domain)"/>
    <property type="match status" value="1"/>
</dbReference>
<dbReference type="Gene3D" id="1.10.1380.10">
    <property type="entry name" value="Neutral endopeptidase , domain2"/>
    <property type="match status" value="1"/>
</dbReference>
<feature type="domain" description="Peptidase M13 C-terminal" evidence="9">
    <location>
        <begin position="493"/>
        <end position="694"/>
    </location>
</feature>